<dbReference type="GO" id="GO:0008999">
    <property type="term" value="F:protein-N-terminal-alanine acetyltransferase activity"/>
    <property type="evidence" value="ECO:0007669"/>
    <property type="project" value="TreeGrafter"/>
</dbReference>
<dbReference type="InterPro" id="IPR016181">
    <property type="entry name" value="Acyl_CoA_acyltransferase"/>
</dbReference>
<evidence type="ECO:0000313" key="3">
    <source>
        <dbReference type="Proteomes" id="UP000523139"/>
    </source>
</evidence>
<organism evidence="2 3">
    <name type="scientific">Nesterenkonia sedimenti</name>
    <dbReference type="NCBI Taxonomy" id="1463632"/>
    <lineage>
        <taxon>Bacteria</taxon>
        <taxon>Bacillati</taxon>
        <taxon>Actinomycetota</taxon>
        <taxon>Actinomycetes</taxon>
        <taxon>Micrococcales</taxon>
        <taxon>Micrococcaceae</taxon>
        <taxon>Nesterenkonia</taxon>
    </lineage>
</organism>
<dbReference type="RefSeq" id="WP_168886862.1">
    <property type="nucleotide sequence ID" value="NZ_JABAHY010000003.1"/>
</dbReference>
<protein>
    <submittedName>
        <fullName evidence="2">GNAT family N-acetyltransferase</fullName>
    </submittedName>
</protein>
<gene>
    <name evidence="2" type="ORF">HGQ17_04930</name>
</gene>
<feature type="domain" description="N-acetyltransferase" evidence="1">
    <location>
        <begin position="57"/>
        <end position="212"/>
    </location>
</feature>
<dbReference type="SUPFAM" id="SSF55729">
    <property type="entry name" value="Acyl-CoA N-acyltransferases (Nat)"/>
    <property type="match status" value="1"/>
</dbReference>
<keyword evidence="3" id="KW-1185">Reference proteome</keyword>
<dbReference type="Proteomes" id="UP000523139">
    <property type="component" value="Unassembled WGS sequence"/>
</dbReference>
<accession>A0A7X8TIV3</accession>
<comment type="caution">
    <text evidence="2">The sequence shown here is derived from an EMBL/GenBank/DDBJ whole genome shotgun (WGS) entry which is preliminary data.</text>
</comment>
<dbReference type="FunFam" id="3.40.630.30:FF:000047">
    <property type="entry name" value="Acetyltransferase, GNAT family"/>
    <property type="match status" value="1"/>
</dbReference>
<sequence length="252" mass="28464">MGAVARSPGHPVVRSKGKVPVVSSNEFGQPVGDPVPDWTPRPLPSATRLPGHWCALERLDSSRHVQDLYDAYAQAPDGRNWTYLGVGPFLSASAYREWAEQAAQSEDPRHYAVIEQSTNKAVGTLSLMRHDPNNGVIEVGWVNYSPALQRTPASTEAQYLLMHHVFEDLGYRRYEWKCDSLNEPSRRAAERLGFTYEGTFRQAVVTKGRNRDTAWYSILDSEWPELRTRFDAWLSASNFTSDHRQIQSLSSV</sequence>
<dbReference type="AlphaFoldDB" id="A0A7X8TIV3"/>
<evidence type="ECO:0000259" key="1">
    <source>
        <dbReference type="PROSITE" id="PS51186"/>
    </source>
</evidence>
<name>A0A7X8TIV3_9MICC</name>
<proteinExistence type="predicted"/>
<reference evidence="2 3" key="1">
    <citation type="submission" date="2020-04" db="EMBL/GenBank/DDBJ databases">
        <title>Nesterenkonia sp. nov., isolated from marine sediment.</title>
        <authorList>
            <person name="Zhang G."/>
        </authorList>
    </citation>
    <scope>NUCLEOTIDE SEQUENCE [LARGE SCALE GENOMIC DNA]</scope>
    <source>
        <strain evidence="2 3">MY13</strain>
    </source>
</reference>
<dbReference type="PROSITE" id="PS51186">
    <property type="entry name" value="GNAT"/>
    <property type="match status" value="1"/>
</dbReference>
<dbReference type="PANTHER" id="PTHR43441:SF2">
    <property type="entry name" value="FAMILY ACETYLTRANSFERASE, PUTATIVE (AFU_ORTHOLOGUE AFUA_7G00850)-RELATED"/>
    <property type="match status" value="1"/>
</dbReference>
<dbReference type="Pfam" id="PF13302">
    <property type="entry name" value="Acetyltransf_3"/>
    <property type="match status" value="1"/>
</dbReference>
<dbReference type="Gene3D" id="3.40.630.30">
    <property type="match status" value="1"/>
</dbReference>
<dbReference type="InterPro" id="IPR000182">
    <property type="entry name" value="GNAT_dom"/>
</dbReference>
<evidence type="ECO:0000313" key="2">
    <source>
        <dbReference type="EMBL" id="NLS09361.1"/>
    </source>
</evidence>
<dbReference type="GO" id="GO:1990189">
    <property type="term" value="F:protein N-terminal-serine acetyltransferase activity"/>
    <property type="evidence" value="ECO:0007669"/>
    <property type="project" value="TreeGrafter"/>
</dbReference>
<dbReference type="InterPro" id="IPR051908">
    <property type="entry name" value="Ribosomal_N-acetyltransferase"/>
</dbReference>
<dbReference type="PANTHER" id="PTHR43441">
    <property type="entry name" value="RIBOSOMAL-PROTEIN-SERINE ACETYLTRANSFERASE"/>
    <property type="match status" value="1"/>
</dbReference>
<keyword evidence="2" id="KW-0808">Transferase</keyword>
<dbReference type="EMBL" id="JABAHY010000003">
    <property type="protein sequence ID" value="NLS09361.1"/>
    <property type="molecule type" value="Genomic_DNA"/>
</dbReference>